<gene>
    <name evidence="1" type="ORF">KIH74_28745</name>
</gene>
<dbReference type="EMBL" id="JAHBAY010000014">
    <property type="protein sequence ID" value="MBT0772966.1"/>
    <property type="molecule type" value="Genomic_DNA"/>
</dbReference>
<protein>
    <recommendedName>
        <fullName evidence="3">RES domain-containing protein</fullName>
    </recommendedName>
</protein>
<organism evidence="1 2">
    <name type="scientific">Kineosporia corallincola</name>
    <dbReference type="NCBI Taxonomy" id="2835133"/>
    <lineage>
        <taxon>Bacteria</taxon>
        <taxon>Bacillati</taxon>
        <taxon>Actinomycetota</taxon>
        <taxon>Actinomycetes</taxon>
        <taxon>Kineosporiales</taxon>
        <taxon>Kineosporiaceae</taxon>
        <taxon>Kineosporia</taxon>
    </lineage>
</organism>
<proteinExistence type="predicted"/>
<reference evidence="1 2" key="1">
    <citation type="submission" date="2021-05" db="EMBL/GenBank/DDBJ databases">
        <title>Kineosporia and Streptomyces sp. nov. two new marine actinobacteria isolated from Coral.</title>
        <authorList>
            <person name="Buangrab K."/>
            <person name="Sutthacheep M."/>
            <person name="Yeemin T."/>
            <person name="Harunari E."/>
            <person name="Igarashi Y."/>
            <person name="Kanchanasin P."/>
            <person name="Tanasupawat S."/>
            <person name="Phongsopitanun W."/>
        </authorList>
    </citation>
    <scope>NUCLEOTIDE SEQUENCE [LARGE SCALE GENOMIC DNA]</scope>
    <source>
        <strain evidence="1 2">J2-2</strain>
    </source>
</reference>
<dbReference type="RefSeq" id="WP_214159503.1">
    <property type="nucleotide sequence ID" value="NZ_JAHBAY010000014.1"/>
</dbReference>
<evidence type="ECO:0008006" key="3">
    <source>
        <dbReference type="Google" id="ProtNLM"/>
    </source>
</evidence>
<evidence type="ECO:0000313" key="1">
    <source>
        <dbReference type="EMBL" id="MBT0772966.1"/>
    </source>
</evidence>
<dbReference type="Proteomes" id="UP001197247">
    <property type="component" value="Unassembled WGS sequence"/>
</dbReference>
<accession>A0ABS5TPE0</accession>
<comment type="caution">
    <text evidence="1">The sequence shown here is derived from an EMBL/GenBank/DDBJ whole genome shotgun (WGS) entry which is preliminary data.</text>
</comment>
<keyword evidence="2" id="KW-1185">Reference proteome</keyword>
<sequence>MLVTTLTLDAAEHLPRTHLLRDETAALALLRQLLPDTTRNVPDPDLVHHLTQEGIRVRIETHELSPLLQPGLLPPGPYGDLYRVGANPLGRDDRRGEFLRPATPHEAALSHSCARLDAGAGIFGVRTSYPPGPKNTASVDYLHHGSHAWENALAVGTTRYYRVEAIPDDATLPALPGDIELPPR</sequence>
<name>A0ABS5TPE0_9ACTN</name>
<evidence type="ECO:0000313" key="2">
    <source>
        <dbReference type="Proteomes" id="UP001197247"/>
    </source>
</evidence>